<gene>
    <name evidence="1" type="ORF">AVEN_213895_1</name>
</gene>
<evidence type="ECO:0000313" key="1">
    <source>
        <dbReference type="EMBL" id="GBN00210.1"/>
    </source>
</evidence>
<name>A0A4Y2KE90_ARAVE</name>
<dbReference type="EMBL" id="BGPR01004493">
    <property type="protein sequence ID" value="GBN00210.1"/>
    <property type="molecule type" value="Genomic_DNA"/>
</dbReference>
<proteinExistence type="predicted"/>
<keyword evidence="2" id="KW-1185">Reference proteome</keyword>
<dbReference type="AlphaFoldDB" id="A0A4Y2KE90"/>
<dbReference type="Proteomes" id="UP000499080">
    <property type="component" value="Unassembled WGS sequence"/>
</dbReference>
<organism evidence="1 2">
    <name type="scientific">Araneus ventricosus</name>
    <name type="common">Orbweaver spider</name>
    <name type="synonym">Epeira ventricosa</name>
    <dbReference type="NCBI Taxonomy" id="182803"/>
    <lineage>
        <taxon>Eukaryota</taxon>
        <taxon>Metazoa</taxon>
        <taxon>Ecdysozoa</taxon>
        <taxon>Arthropoda</taxon>
        <taxon>Chelicerata</taxon>
        <taxon>Arachnida</taxon>
        <taxon>Araneae</taxon>
        <taxon>Araneomorphae</taxon>
        <taxon>Entelegynae</taxon>
        <taxon>Araneoidea</taxon>
        <taxon>Araneidae</taxon>
        <taxon>Araneus</taxon>
    </lineage>
</organism>
<accession>A0A4Y2KE90</accession>
<evidence type="ECO:0000313" key="2">
    <source>
        <dbReference type="Proteomes" id="UP000499080"/>
    </source>
</evidence>
<sequence>MVIGFWVTVGSNFFSHTGEGETAPFWGSIRENLGENTPAGLKNNRSKSFGLGGVSITNVKLHAVMQLQTNYHFMDFGLTFANFINYMKRPGFLVFNPGKSETRAGKMGRHLVKQLCLKTRILELFSDCRTASSCVLLHKSVGSSATHCLTQREGIYGICMRHKLLIVAIRHFIVFFRFALRMLDETALPSDVCDGLRNRL</sequence>
<comment type="caution">
    <text evidence="1">The sequence shown here is derived from an EMBL/GenBank/DDBJ whole genome shotgun (WGS) entry which is preliminary data.</text>
</comment>
<reference evidence="1 2" key="1">
    <citation type="journal article" date="2019" name="Sci. Rep.">
        <title>Orb-weaving spider Araneus ventricosus genome elucidates the spidroin gene catalogue.</title>
        <authorList>
            <person name="Kono N."/>
            <person name="Nakamura H."/>
            <person name="Ohtoshi R."/>
            <person name="Moran D.A.P."/>
            <person name="Shinohara A."/>
            <person name="Yoshida Y."/>
            <person name="Fujiwara M."/>
            <person name="Mori M."/>
            <person name="Tomita M."/>
            <person name="Arakawa K."/>
        </authorList>
    </citation>
    <scope>NUCLEOTIDE SEQUENCE [LARGE SCALE GENOMIC DNA]</scope>
</reference>
<protein>
    <submittedName>
        <fullName evidence="1">Uncharacterized protein</fullName>
    </submittedName>
</protein>